<evidence type="ECO:0000313" key="3">
    <source>
        <dbReference type="Proteomes" id="UP000015105"/>
    </source>
</evidence>
<sequence length="32" mass="3741">MFLQLALKADVFYNRVTNMTIWGNHSTTQVKI</sequence>
<protein>
    <recommendedName>
        <fullName evidence="1">Lactate/malate dehydrogenase C-terminal domain-containing protein</fullName>
    </recommendedName>
</protein>
<evidence type="ECO:0000313" key="2">
    <source>
        <dbReference type="EnsemblPlants" id="AET2Gv20950300.50"/>
    </source>
</evidence>
<feature type="domain" description="Lactate/malate dehydrogenase C-terminal" evidence="1">
    <location>
        <begin position="4"/>
        <end position="30"/>
    </location>
</feature>
<organism evidence="2 3">
    <name type="scientific">Aegilops tauschii subsp. strangulata</name>
    <name type="common">Goatgrass</name>
    <dbReference type="NCBI Taxonomy" id="200361"/>
    <lineage>
        <taxon>Eukaryota</taxon>
        <taxon>Viridiplantae</taxon>
        <taxon>Streptophyta</taxon>
        <taxon>Embryophyta</taxon>
        <taxon>Tracheophyta</taxon>
        <taxon>Spermatophyta</taxon>
        <taxon>Magnoliopsida</taxon>
        <taxon>Liliopsida</taxon>
        <taxon>Poales</taxon>
        <taxon>Poaceae</taxon>
        <taxon>BOP clade</taxon>
        <taxon>Pooideae</taxon>
        <taxon>Triticodae</taxon>
        <taxon>Triticeae</taxon>
        <taxon>Triticinae</taxon>
        <taxon>Aegilops</taxon>
    </lineage>
</organism>
<reference evidence="2" key="5">
    <citation type="journal article" date="2021" name="G3 (Bethesda)">
        <title>Aegilops tauschii genome assembly Aet v5.0 features greater sequence contiguity and improved annotation.</title>
        <authorList>
            <person name="Wang L."/>
            <person name="Zhu T."/>
            <person name="Rodriguez J.C."/>
            <person name="Deal K.R."/>
            <person name="Dubcovsky J."/>
            <person name="McGuire P.E."/>
            <person name="Lux T."/>
            <person name="Spannagl M."/>
            <person name="Mayer K.F.X."/>
            <person name="Baldrich P."/>
            <person name="Meyers B.C."/>
            <person name="Huo N."/>
            <person name="Gu Y.Q."/>
            <person name="Zhou H."/>
            <person name="Devos K.M."/>
            <person name="Bennetzen J.L."/>
            <person name="Unver T."/>
            <person name="Budak H."/>
            <person name="Gulick P.J."/>
            <person name="Galiba G."/>
            <person name="Kalapos B."/>
            <person name="Nelson D.R."/>
            <person name="Li P."/>
            <person name="You F.M."/>
            <person name="Luo M.C."/>
            <person name="Dvorak J."/>
        </authorList>
    </citation>
    <scope>NUCLEOTIDE SEQUENCE [LARGE SCALE GENOMIC DNA]</scope>
    <source>
        <strain evidence="2">cv. AL8/78</strain>
    </source>
</reference>
<reference evidence="3" key="1">
    <citation type="journal article" date="2014" name="Science">
        <title>Ancient hybridizations among the ancestral genomes of bread wheat.</title>
        <authorList>
            <consortium name="International Wheat Genome Sequencing Consortium,"/>
            <person name="Marcussen T."/>
            <person name="Sandve S.R."/>
            <person name="Heier L."/>
            <person name="Spannagl M."/>
            <person name="Pfeifer M."/>
            <person name="Jakobsen K.S."/>
            <person name="Wulff B.B."/>
            <person name="Steuernagel B."/>
            <person name="Mayer K.F."/>
            <person name="Olsen O.A."/>
        </authorList>
    </citation>
    <scope>NUCLEOTIDE SEQUENCE [LARGE SCALE GENOMIC DNA]</scope>
    <source>
        <strain evidence="3">cv. AL8/78</strain>
    </source>
</reference>
<dbReference type="Gramene" id="AET2Gv20950300.50">
    <property type="protein sequence ID" value="AET2Gv20950300.50"/>
    <property type="gene ID" value="AET2Gv20950300"/>
</dbReference>
<proteinExistence type="predicted"/>
<dbReference type="Proteomes" id="UP000015105">
    <property type="component" value="Chromosome 2D"/>
</dbReference>
<dbReference type="SUPFAM" id="SSF56327">
    <property type="entry name" value="LDH C-terminal domain-like"/>
    <property type="match status" value="1"/>
</dbReference>
<dbReference type="Pfam" id="PF02866">
    <property type="entry name" value="Ldh_1_C"/>
    <property type="match status" value="1"/>
</dbReference>
<dbReference type="InterPro" id="IPR015955">
    <property type="entry name" value="Lactate_DH/Glyco_Ohase_4_C"/>
</dbReference>
<name>A0A453CSW7_AEGTS</name>
<keyword evidence="3" id="KW-1185">Reference proteome</keyword>
<dbReference type="AlphaFoldDB" id="A0A453CSW7"/>
<dbReference type="GO" id="GO:0016616">
    <property type="term" value="F:oxidoreductase activity, acting on the CH-OH group of donors, NAD or NADP as acceptor"/>
    <property type="evidence" value="ECO:0007669"/>
    <property type="project" value="InterPro"/>
</dbReference>
<dbReference type="Gene3D" id="3.90.110.10">
    <property type="entry name" value="Lactate dehydrogenase/glycoside hydrolase, family 4, C-terminal"/>
    <property type="match status" value="1"/>
</dbReference>
<evidence type="ECO:0000259" key="1">
    <source>
        <dbReference type="Pfam" id="PF02866"/>
    </source>
</evidence>
<accession>A0A453CSW7</accession>
<dbReference type="EnsemblPlants" id="AET2Gv20950300.50">
    <property type="protein sequence ID" value="AET2Gv20950300.50"/>
    <property type="gene ID" value="AET2Gv20950300"/>
</dbReference>
<dbReference type="InterPro" id="IPR022383">
    <property type="entry name" value="Lactate/malate_DH_C"/>
</dbReference>
<reference evidence="2" key="4">
    <citation type="submission" date="2019-03" db="UniProtKB">
        <authorList>
            <consortium name="EnsemblPlants"/>
        </authorList>
    </citation>
    <scope>IDENTIFICATION</scope>
</reference>
<reference evidence="3" key="2">
    <citation type="journal article" date="2017" name="Nat. Plants">
        <title>The Aegilops tauschii genome reveals multiple impacts of transposons.</title>
        <authorList>
            <person name="Zhao G."/>
            <person name="Zou C."/>
            <person name="Li K."/>
            <person name="Wang K."/>
            <person name="Li T."/>
            <person name="Gao L."/>
            <person name="Zhang X."/>
            <person name="Wang H."/>
            <person name="Yang Z."/>
            <person name="Liu X."/>
            <person name="Jiang W."/>
            <person name="Mao L."/>
            <person name="Kong X."/>
            <person name="Jiao Y."/>
            <person name="Jia J."/>
        </authorList>
    </citation>
    <scope>NUCLEOTIDE SEQUENCE [LARGE SCALE GENOMIC DNA]</scope>
    <source>
        <strain evidence="3">cv. AL8/78</strain>
    </source>
</reference>
<reference evidence="2" key="3">
    <citation type="journal article" date="2017" name="Nature">
        <title>Genome sequence of the progenitor of the wheat D genome Aegilops tauschii.</title>
        <authorList>
            <person name="Luo M.C."/>
            <person name="Gu Y.Q."/>
            <person name="Puiu D."/>
            <person name="Wang H."/>
            <person name="Twardziok S.O."/>
            <person name="Deal K.R."/>
            <person name="Huo N."/>
            <person name="Zhu T."/>
            <person name="Wang L."/>
            <person name="Wang Y."/>
            <person name="McGuire P.E."/>
            <person name="Liu S."/>
            <person name="Long H."/>
            <person name="Ramasamy R.K."/>
            <person name="Rodriguez J.C."/>
            <person name="Van S.L."/>
            <person name="Yuan L."/>
            <person name="Wang Z."/>
            <person name="Xia Z."/>
            <person name="Xiao L."/>
            <person name="Anderson O.D."/>
            <person name="Ouyang S."/>
            <person name="Liang Y."/>
            <person name="Zimin A.V."/>
            <person name="Pertea G."/>
            <person name="Qi P."/>
            <person name="Bennetzen J.L."/>
            <person name="Dai X."/>
            <person name="Dawson M.W."/>
            <person name="Muller H.G."/>
            <person name="Kugler K."/>
            <person name="Rivarola-Duarte L."/>
            <person name="Spannagl M."/>
            <person name="Mayer K.F.X."/>
            <person name="Lu F.H."/>
            <person name="Bevan M.W."/>
            <person name="Leroy P."/>
            <person name="Li P."/>
            <person name="You F.M."/>
            <person name="Sun Q."/>
            <person name="Liu Z."/>
            <person name="Lyons E."/>
            <person name="Wicker T."/>
            <person name="Salzberg S.L."/>
            <person name="Devos K.M."/>
            <person name="Dvorak J."/>
        </authorList>
    </citation>
    <scope>NUCLEOTIDE SEQUENCE [LARGE SCALE GENOMIC DNA]</scope>
    <source>
        <strain evidence="2">cv. AL8/78</strain>
    </source>
</reference>